<dbReference type="Gene3D" id="3.40.50.200">
    <property type="entry name" value="Peptidase S8/S53 domain"/>
    <property type="match status" value="1"/>
</dbReference>
<organism evidence="8 9">
    <name type="scientific">Brevundimonas basaltis</name>
    <dbReference type="NCBI Taxonomy" id="472166"/>
    <lineage>
        <taxon>Bacteria</taxon>
        <taxon>Pseudomonadati</taxon>
        <taxon>Pseudomonadota</taxon>
        <taxon>Alphaproteobacteria</taxon>
        <taxon>Caulobacterales</taxon>
        <taxon>Caulobacteraceae</taxon>
        <taxon>Brevundimonas</taxon>
    </lineage>
</organism>
<keyword evidence="4 6" id="KW-0378">Hydrolase</keyword>
<dbReference type="InterPro" id="IPR036852">
    <property type="entry name" value="Peptidase_S8/S53_dom_sf"/>
</dbReference>
<feature type="active site" description="Charge relay system" evidence="6">
    <location>
        <position position="218"/>
    </location>
</feature>
<evidence type="ECO:0000313" key="9">
    <source>
        <dbReference type="Proteomes" id="UP000566663"/>
    </source>
</evidence>
<dbReference type="GO" id="GO:0006508">
    <property type="term" value="P:proteolysis"/>
    <property type="evidence" value="ECO:0007669"/>
    <property type="project" value="UniProtKB-KW"/>
</dbReference>
<evidence type="ECO:0000256" key="3">
    <source>
        <dbReference type="ARBA" id="ARBA00022729"/>
    </source>
</evidence>
<evidence type="ECO:0000256" key="2">
    <source>
        <dbReference type="ARBA" id="ARBA00022670"/>
    </source>
</evidence>
<dbReference type="PROSITE" id="PS00137">
    <property type="entry name" value="SUBTILASE_HIS"/>
    <property type="match status" value="1"/>
</dbReference>
<feature type="domain" description="Peptidase S8/S53" evidence="7">
    <location>
        <begin position="2"/>
        <end position="266"/>
    </location>
</feature>
<dbReference type="InterPro" id="IPR000209">
    <property type="entry name" value="Peptidase_S8/S53_dom"/>
</dbReference>
<dbReference type="InterPro" id="IPR023828">
    <property type="entry name" value="Peptidase_S8_Ser-AS"/>
</dbReference>
<dbReference type="PROSITE" id="PS00138">
    <property type="entry name" value="SUBTILASE_SER"/>
    <property type="match status" value="1"/>
</dbReference>
<reference evidence="8 9" key="1">
    <citation type="submission" date="2020-08" db="EMBL/GenBank/DDBJ databases">
        <title>Genomic Encyclopedia of Type Strains, Phase IV (KMG-IV): sequencing the most valuable type-strain genomes for metagenomic binning, comparative biology and taxonomic classification.</title>
        <authorList>
            <person name="Goeker M."/>
        </authorList>
    </citation>
    <scope>NUCLEOTIDE SEQUENCE [LARGE SCALE GENOMIC DNA]</scope>
    <source>
        <strain evidence="8 9">DSM 25335</strain>
    </source>
</reference>
<evidence type="ECO:0000256" key="4">
    <source>
        <dbReference type="ARBA" id="ARBA00022801"/>
    </source>
</evidence>
<dbReference type="Proteomes" id="UP000566663">
    <property type="component" value="Unassembled WGS sequence"/>
</dbReference>
<proteinExistence type="inferred from homology"/>
<evidence type="ECO:0000259" key="7">
    <source>
        <dbReference type="Pfam" id="PF00082"/>
    </source>
</evidence>
<dbReference type="SUPFAM" id="SSF52743">
    <property type="entry name" value="Subtilisin-like"/>
    <property type="match status" value="1"/>
</dbReference>
<evidence type="ECO:0000256" key="6">
    <source>
        <dbReference type="PROSITE-ProRule" id="PRU01240"/>
    </source>
</evidence>
<keyword evidence="9" id="KW-1185">Reference proteome</keyword>
<dbReference type="CDD" id="cd04848">
    <property type="entry name" value="Peptidases_S8_Autotransporter_serine_protease_like"/>
    <property type="match status" value="1"/>
</dbReference>
<dbReference type="PRINTS" id="PR00723">
    <property type="entry name" value="SUBTILISIN"/>
</dbReference>
<dbReference type="InterPro" id="IPR034061">
    <property type="entry name" value="Peptidases_S8_Autotransporter"/>
</dbReference>
<dbReference type="PANTHER" id="PTHR43806">
    <property type="entry name" value="PEPTIDASE S8"/>
    <property type="match status" value="1"/>
</dbReference>
<dbReference type="PROSITE" id="PS51892">
    <property type="entry name" value="SUBTILASE"/>
    <property type="match status" value="1"/>
</dbReference>
<dbReference type="AlphaFoldDB" id="A0A7W8I1A1"/>
<evidence type="ECO:0000313" key="8">
    <source>
        <dbReference type="EMBL" id="MBB5292667.1"/>
    </source>
</evidence>
<accession>A0A7W8I1A1</accession>
<gene>
    <name evidence="8" type="ORF">HNQ67_002191</name>
</gene>
<dbReference type="InterPro" id="IPR015500">
    <property type="entry name" value="Peptidase_S8_subtilisin-rel"/>
</dbReference>
<comment type="similarity">
    <text evidence="1 6">Belongs to the peptidase S8 family.</text>
</comment>
<feature type="active site" description="Charge relay system" evidence="6">
    <location>
        <position position="3"/>
    </location>
</feature>
<sequence>MVDSGIDFAQADLQGRISSLSTDVVVGRNTPAGPPTANGAPSHGTLVSGIIASNFNGFGTIGIAYESTIVSIRADVSTCSKPEDTVCFQSADLVRAIDYAIANNLRIVNMSLGGEGPLGAAFEAALQRAVNAGIVFTIAAGNAGEEATGGNPEWPGRYATDPRFAGSIIVVGAHDATNTLAGFSNRAGVSAASYISAAGADVITGCNGTSCWRINGTSFSAPAVAGALALLLDAFPNLTGREAVQILLTTAREAGDPGVDVVYGRGLLDIARAFQPVGSTSVPMGSGSTVTVTSQRFAWSSAAFGDAFRNSAGLQTVGHDSFDRLFRVNLAAAFAQAPAGDRNRMPRLERQQATLTVDAPIGGQLSLTSSAAVDDSASDPAALSRALTPWLDEERREDVMVQFSTDRGGVAMWQGRNGARSPFELGAGDGFASLAQVDRAWLGAVKVGALTFTADAGAGDRAMPFQATEEDVSRYTRFAMKWEASPAAQLTFAAGGLSERMGPLGSYVPIGSGFEMPSESSFAGVSGLFDLGSGLWLDAEAGWARTDLTGQFLNLSETALSSSWRLGLTSVCEVLGFGCRSLTWSISQPLRVESGEFSAWLADAPLEYFDPLTFSERRFSATPSGRQIDMALGTLHALSDGSELALRAVVTRDDRHVRTAAPVYGLMGNWRTRF</sequence>
<dbReference type="InterPro" id="IPR022398">
    <property type="entry name" value="Peptidase_S8_His-AS"/>
</dbReference>
<dbReference type="Pfam" id="PF00082">
    <property type="entry name" value="Peptidase_S8"/>
    <property type="match status" value="1"/>
</dbReference>
<evidence type="ECO:0000256" key="5">
    <source>
        <dbReference type="ARBA" id="ARBA00022825"/>
    </source>
</evidence>
<evidence type="ECO:0000256" key="1">
    <source>
        <dbReference type="ARBA" id="ARBA00011073"/>
    </source>
</evidence>
<feature type="active site" description="Charge relay system" evidence="6">
    <location>
        <position position="43"/>
    </location>
</feature>
<dbReference type="InterPro" id="IPR050131">
    <property type="entry name" value="Peptidase_S8_subtilisin-like"/>
</dbReference>
<keyword evidence="3" id="KW-0732">Signal</keyword>
<keyword evidence="5 6" id="KW-0720">Serine protease</keyword>
<name>A0A7W8I1A1_9CAUL</name>
<dbReference type="EMBL" id="JACHFZ010000004">
    <property type="protein sequence ID" value="MBB5292667.1"/>
    <property type="molecule type" value="Genomic_DNA"/>
</dbReference>
<protein>
    <recommendedName>
        <fullName evidence="7">Peptidase S8/S53 domain-containing protein</fullName>
    </recommendedName>
</protein>
<dbReference type="PANTHER" id="PTHR43806:SF11">
    <property type="entry name" value="CEREVISIN-RELATED"/>
    <property type="match status" value="1"/>
</dbReference>
<comment type="caution">
    <text evidence="8">The sequence shown here is derived from an EMBL/GenBank/DDBJ whole genome shotgun (WGS) entry which is preliminary data.</text>
</comment>
<keyword evidence="2 6" id="KW-0645">Protease</keyword>
<dbReference type="GO" id="GO:0004252">
    <property type="term" value="F:serine-type endopeptidase activity"/>
    <property type="evidence" value="ECO:0007669"/>
    <property type="project" value="UniProtKB-UniRule"/>
</dbReference>